<dbReference type="Proteomes" id="UP000777784">
    <property type="component" value="Unassembled WGS sequence"/>
</dbReference>
<accession>A0A948W7P5</accession>
<dbReference type="AlphaFoldDB" id="A0A948W7P5"/>
<protein>
    <submittedName>
        <fullName evidence="1">Uncharacterized protein</fullName>
    </submittedName>
</protein>
<name>A0A948W7P5_UNCEI</name>
<comment type="caution">
    <text evidence="1">The sequence shown here is derived from an EMBL/GenBank/DDBJ whole genome shotgun (WGS) entry which is preliminary data.</text>
</comment>
<gene>
    <name evidence="1" type="ORF">KJ970_16235</name>
</gene>
<organism evidence="1 2">
    <name type="scientific">Eiseniibacteriota bacterium</name>
    <dbReference type="NCBI Taxonomy" id="2212470"/>
    <lineage>
        <taxon>Bacteria</taxon>
        <taxon>Candidatus Eiseniibacteriota</taxon>
    </lineage>
</organism>
<reference evidence="1" key="1">
    <citation type="submission" date="2021-05" db="EMBL/GenBank/DDBJ databases">
        <title>Energy efficiency and biological interactions define the core microbiome of deep oligotrophic groundwater.</title>
        <authorList>
            <person name="Mehrshad M."/>
            <person name="Lopez-Fernandez M."/>
            <person name="Bell E."/>
            <person name="Bernier-Latmani R."/>
            <person name="Bertilsson S."/>
            <person name="Dopson M."/>
        </authorList>
    </citation>
    <scope>NUCLEOTIDE SEQUENCE</scope>
    <source>
        <strain evidence="1">Modern_marine.mb.64</strain>
    </source>
</reference>
<evidence type="ECO:0000313" key="2">
    <source>
        <dbReference type="Proteomes" id="UP000777784"/>
    </source>
</evidence>
<dbReference type="EMBL" id="JAHJDP010000092">
    <property type="protein sequence ID" value="MBU2692470.1"/>
    <property type="molecule type" value="Genomic_DNA"/>
</dbReference>
<evidence type="ECO:0000313" key="1">
    <source>
        <dbReference type="EMBL" id="MBU2692470.1"/>
    </source>
</evidence>
<sequence>MVSLLILSISIMGVARLFIFSNQHSLSGNKELVAASLIQEIREKILSETFDDIPSIFDGVDTNYDENIPVPCQAWAAHLAAQLGQDGRGRIEILEPGEEAAILDRMVGVVITISWPERGETNDLVMRFALSKVGQ</sequence>
<proteinExistence type="predicted"/>